<sequence>MEAGSSEEPVVVHEDSNLSMESVESIEQVAPLVPPAPLPEESNVTENAENTQSSAMASVLSTPRSSVRVITADVTHRQVEVKDLIEYEWPLKSGDKYFLQEQVGDLLDIKSFSRKFPDMSRRKVEKLERDWLYATYNIHQIMNETQLRDLCAMRSVEIRDLMASEYPTIYQEFQKVTAERLKAVMAEQAKEMEAVCHSTVWYSKLIKNDVKKLAELREKAIKSAADFNRELQTVKKYERQHYWDVQTSIIQSSANKWKKLPAKYTKPDPYPVALIHGQYQNYYRKFTASELRRLPLGSVLDGEHLFPVHRDPSPPPINVSEKDMQRFEKLLAAQGTPISAPSSGQIKMEMTTPRAEPPARKSVSL</sequence>
<evidence type="ECO:0000313" key="2">
    <source>
        <dbReference type="EMBL" id="VDN22566.1"/>
    </source>
</evidence>
<organism evidence="2 3">
    <name type="scientific">Cylicostephanus goldi</name>
    <name type="common">Nematode worm</name>
    <dbReference type="NCBI Taxonomy" id="71465"/>
    <lineage>
        <taxon>Eukaryota</taxon>
        <taxon>Metazoa</taxon>
        <taxon>Ecdysozoa</taxon>
        <taxon>Nematoda</taxon>
        <taxon>Chromadorea</taxon>
        <taxon>Rhabditida</taxon>
        <taxon>Rhabditina</taxon>
        <taxon>Rhabditomorpha</taxon>
        <taxon>Strongyloidea</taxon>
        <taxon>Strongylidae</taxon>
        <taxon>Cylicostephanus</taxon>
    </lineage>
</organism>
<evidence type="ECO:0000256" key="1">
    <source>
        <dbReference type="SAM" id="MobiDB-lite"/>
    </source>
</evidence>
<feature type="compositionally biased region" description="Polar residues" evidence="1">
    <location>
        <begin position="42"/>
        <end position="59"/>
    </location>
</feature>
<keyword evidence="3" id="KW-1185">Reference proteome</keyword>
<feature type="region of interest" description="Disordered" evidence="1">
    <location>
        <begin position="337"/>
        <end position="365"/>
    </location>
</feature>
<feature type="region of interest" description="Disordered" evidence="1">
    <location>
        <begin position="1"/>
        <end position="59"/>
    </location>
</feature>
<evidence type="ECO:0008006" key="4">
    <source>
        <dbReference type="Google" id="ProtNLM"/>
    </source>
</evidence>
<dbReference type="OrthoDB" id="1903104at2759"/>
<evidence type="ECO:0000313" key="3">
    <source>
        <dbReference type="Proteomes" id="UP000271889"/>
    </source>
</evidence>
<dbReference type="CDD" id="cd21085">
    <property type="entry name" value="WH_NTD_PHF10"/>
    <property type="match status" value="1"/>
</dbReference>
<proteinExistence type="predicted"/>
<gene>
    <name evidence="2" type="ORF">CGOC_LOCUS9334</name>
</gene>
<dbReference type="EMBL" id="UYRV01106597">
    <property type="protein sequence ID" value="VDN22566.1"/>
    <property type="molecule type" value="Genomic_DNA"/>
</dbReference>
<accession>A0A3P7PWV1</accession>
<reference evidence="2 3" key="1">
    <citation type="submission" date="2018-11" db="EMBL/GenBank/DDBJ databases">
        <authorList>
            <consortium name="Pathogen Informatics"/>
        </authorList>
    </citation>
    <scope>NUCLEOTIDE SEQUENCE [LARGE SCALE GENOMIC DNA]</scope>
</reference>
<name>A0A3P7PWV1_CYLGO</name>
<dbReference type="AlphaFoldDB" id="A0A3P7PWV1"/>
<dbReference type="Proteomes" id="UP000271889">
    <property type="component" value="Unassembled WGS sequence"/>
</dbReference>
<protein>
    <recommendedName>
        <fullName evidence="4">PHD finger protein 10</fullName>
    </recommendedName>
</protein>